<evidence type="ECO:0000256" key="3">
    <source>
        <dbReference type="SAM" id="MobiDB-lite"/>
    </source>
</evidence>
<keyword evidence="1" id="KW-0378">Hydrolase</keyword>
<sequence>MAQEDKLFIDKLEGVKNWQVWKYQMQVILEARELWGHVDGTATSPALSESSSSSSSAQTAFEKAQKKTRVLLVTSINSDLQKFFSLKMKDCDSLDDHLRRMKEITDQLAAIKAPIPEDEHIVALLLSLPRSYNTLTTALTAKGDELSLTQVHQALMSEEEKRGLYKGKDGGDRVDKGETALQHEKTSRKPIKCFGCGEENHVIRNCPKRKKGQHENRNKPGNSYKHKATPADADGKRNEDSGGNVFVVGLIAAEGNSCWIIDSGASQHMTANRDLLVNYCEFPEPEPVALGDGRSVNAYGYGQVDITMILGNKEKDQRKSILTKVLYVPKLATNLFSARAAASKGKVVQFGHTLCWIKDSKGQVVARGRLVGNMYRLDCKVNKHGNRTSIANETGAKLDLWHQRMAHLNAGQMKIMASKELITGTDIPGTGKLSVCEPCAEGKAHRAPFKPAGEIKSTRRLELVHSDVAGPMKTESFGGAKYFVTFIDDYSRCVTVYPMKYKSEVLEKFKEWEAAVTNQAECKIKTLQTDNGGEYTSTEFQDFLKEKGIRHETTVPHSPQQNGVAERMNRTLQEAALSMILHAGLSKAFWAEAVCNAAYVRNRVITTATAVTPYERWYGKKPDVSNLRVFGCTAYAHVPDASRQKLDQKAVKMRFVGYSLTQKGYRLYEE</sequence>
<dbReference type="GO" id="GO:0006508">
    <property type="term" value="P:proteolysis"/>
    <property type="evidence" value="ECO:0007669"/>
    <property type="project" value="UniProtKB-KW"/>
</dbReference>
<dbReference type="InterPro" id="IPR001584">
    <property type="entry name" value="Integrase_cat-core"/>
</dbReference>
<dbReference type="PROSITE" id="PS50158">
    <property type="entry name" value="ZF_CCHC"/>
    <property type="match status" value="1"/>
</dbReference>
<reference evidence="6" key="1">
    <citation type="submission" date="2020-04" db="EMBL/GenBank/DDBJ databases">
        <authorList>
            <person name="Alioto T."/>
            <person name="Alioto T."/>
            <person name="Gomez Garrido J."/>
        </authorList>
    </citation>
    <scope>NUCLEOTIDE SEQUENCE</scope>
    <source>
        <strain evidence="6">A484AB</strain>
    </source>
</reference>
<dbReference type="InterPro" id="IPR057670">
    <property type="entry name" value="SH3_retrovirus"/>
</dbReference>
<dbReference type="InterPro" id="IPR001878">
    <property type="entry name" value="Znf_CCHC"/>
</dbReference>
<evidence type="ECO:0000313" key="7">
    <source>
        <dbReference type="Proteomes" id="UP001152795"/>
    </source>
</evidence>
<gene>
    <name evidence="6" type="ORF">PACLA_8A033347</name>
</gene>
<dbReference type="SUPFAM" id="SSF57756">
    <property type="entry name" value="Retrovirus zinc finger-like domains"/>
    <property type="match status" value="1"/>
</dbReference>
<dbReference type="EMBL" id="CACRXK020000796">
    <property type="protein sequence ID" value="CAB3984875.1"/>
    <property type="molecule type" value="Genomic_DNA"/>
</dbReference>
<comment type="caution">
    <text evidence="6">The sequence shown here is derived from an EMBL/GenBank/DDBJ whole genome shotgun (WGS) entry which is preliminary data.</text>
</comment>
<dbReference type="Pfam" id="PF14223">
    <property type="entry name" value="Retrotran_gag_2"/>
    <property type="match status" value="1"/>
</dbReference>
<dbReference type="GO" id="GO:0008270">
    <property type="term" value="F:zinc ion binding"/>
    <property type="evidence" value="ECO:0007669"/>
    <property type="project" value="UniProtKB-KW"/>
</dbReference>
<dbReference type="InterPro" id="IPR039537">
    <property type="entry name" value="Retrotran_Ty1/copia-like"/>
</dbReference>
<evidence type="ECO:0000256" key="1">
    <source>
        <dbReference type="ARBA" id="ARBA00022670"/>
    </source>
</evidence>
<dbReference type="Pfam" id="PF25597">
    <property type="entry name" value="SH3_retrovirus"/>
    <property type="match status" value="1"/>
</dbReference>
<dbReference type="GO" id="GO:0003676">
    <property type="term" value="F:nucleic acid binding"/>
    <property type="evidence" value="ECO:0007669"/>
    <property type="project" value="InterPro"/>
</dbReference>
<protein>
    <submittedName>
        <fullName evidence="6">Retrovirus-related Pol poly from transposon TNT 1-94</fullName>
    </submittedName>
</protein>
<accession>A0A6S7FZB6</accession>
<dbReference type="Gene3D" id="3.30.420.10">
    <property type="entry name" value="Ribonuclease H-like superfamily/Ribonuclease H"/>
    <property type="match status" value="1"/>
</dbReference>
<evidence type="ECO:0000259" key="4">
    <source>
        <dbReference type="PROSITE" id="PS50158"/>
    </source>
</evidence>
<feature type="region of interest" description="Disordered" evidence="3">
    <location>
        <begin position="207"/>
        <end position="239"/>
    </location>
</feature>
<keyword evidence="7" id="KW-1185">Reference proteome</keyword>
<keyword evidence="2" id="KW-0862">Zinc</keyword>
<proteinExistence type="predicted"/>
<dbReference type="GO" id="GO:0015074">
    <property type="term" value="P:DNA integration"/>
    <property type="evidence" value="ECO:0007669"/>
    <property type="project" value="InterPro"/>
</dbReference>
<dbReference type="SMART" id="SM00343">
    <property type="entry name" value="ZnF_C2HC"/>
    <property type="match status" value="1"/>
</dbReference>
<evidence type="ECO:0000313" key="6">
    <source>
        <dbReference type="EMBL" id="CAB3984875.1"/>
    </source>
</evidence>
<dbReference type="InterPro" id="IPR054722">
    <property type="entry name" value="PolX-like_BBD"/>
</dbReference>
<organism evidence="6 7">
    <name type="scientific">Paramuricea clavata</name>
    <name type="common">Red gorgonian</name>
    <name type="synonym">Violescent sea-whip</name>
    <dbReference type="NCBI Taxonomy" id="317549"/>
    <lineage>
        <taxon>Eukaryota</taxon>
        <taxon>Metazoa</taxon>
        <taxon>Cnidaria</taxon>
        <taxon>Anthozoa</taxon>
        <taxon>Octocorallia</taxon>
        <taxon>Malacalcyonacea</taxon>
        <taxon>Plexauridae</taxon>
        <taxon>Paramuricea</taxon>
    </lineage>
</organism>
<dbReference type="InterPro" id="IPR025724">
    <property type="entry name" value="GAG-pre-integrase_dom"/>
</dbReference>
<dbReference type="Gene3D" id="4.10.60.10">
    <property type="entry name" value="Zinc finger, CCHC-type"/>
    <property type="match status" value="1"/>
</dbReference>
<dbReference type="PROSITE" id="PS50994">
    <property type="entry name" value="INTEGRASE"/>
    <property type="match status" value="1"/>
</dbReference>
<dbReference type="PANTHER" id="PTHR42648:SF28">
    <property type="entry name" value="TRANSPOSON-ENCODED PROTEIN WITH RIBONUCLEASE H-LIKE AND RETROVIRUS ZINC FINGER-LIKE DOMAINS"/>
    <property type="match status" value="1"/>
</dbReference>
<dbReference type="OrthoDB" id="422839at2759"/>
<name>A0A6S7FZB6_PARCT</name>
<dbReference type="Pfam" id="PF00665">
    <property type="entry name" value="rve"/>
    <property type="match status" value="1"/>
</dbReference>
<dbReference type="Pfam" id="PF22936">
    <property type="entry name" value="Pol_BBD"/>
    <property type="match status" value="1"/>
</dbReference>
<evidence type="ECO:0000259" key="5">
    <source>
        <dbReference type="PROSITE" id="PS50994"/>
    </source>
</evidence>
<dbReference type="AlphaFoldDB" id="A0A6S7FZB6"/>
<keyword evidence="1" id="KW-0645">Protease</keyword>
<evidence type="ECO:0000256" key="2">
    <source>
        <dbReference type="PROSITE-ProRule" id="PRU00047"/>
    </source>
</evidence>
<dbReference type="GO" id="GO:0008233">
    <property type="term" value="F:peptidase activity"/>
    <property type="evidence" value="ECO:0007669"/>
    <property type="project" value="UniProtKB-KW"/>
</dbReference>
<dbReference type="InterPro" id="IPR012337">
    <property type="entry name" value="RNaseH-like_sf"/>
</dbReference>
<feature type="region of interest" description="Disordered" evidence="3">
    <location>
        <begin position="164"/>
        <end position="183"/>
    </location>
</feature>
<dbReference type="InterPro" id="IPR036875">
    <property type="entry name" value="Znf_CCHC_sf"/>
</dbReference>
<feature type="domain" description="Integrase catalytic" evidence="5">
    <location>
        <begin position="447"/>
        <end position="621"/>
    </location>
</feature>
<dbReference type="SUPFAM" id="SSF53098">
    <property type="entry name" value="Ribonuclease H-like"/>
    <property type="match status" value="1"/>
</dbReference>
<dbReference type="InterPro" id="IPR036397">
    <property type="entry name" value="RNaseH_sf"/>
</dbReference>
<dbReference type="Pfam" id="PF13976">
    <property type="entry name" value="gag_pre-integrs"/>
    <property type="match status" value="1"/>
</dbReference>
<keyword evidence="2" id="KW-0479">Metal-binding</keyword>
<dbReference type="Proteomes" id="UP001152795">
    <property type="component" value="Unassembled WGS sequence"/>
</dbReference>
<dbReference type="PANTHER" id="PTHR42648">
    <property type="entry name" value="TRANSPOSASE, PUTATIVE-RELATED"/>
    <property type="match status" value="1"/>
</dbReference>
<feature type="domain" description="CCHC-type" evidence="4">
    <location>
        <begin position="192"/>
        <end position="208"/>
    </location>
</feature>
<feature type="non-terminal residue" evidence="6">
    <location>
        <position position="670"/>
    </location>
</feature>
<keyword evidence="2" id="KW-0863">Zinc-finger</keyword>